<dbReference type="EMBL" id="CP001098">
    <property type="protein sequence ID" value="ACL69593.1"/>
    <property type="molecule type" value="Genomic_DNA"/>
</dbReference>
<dbReference type="OrthoDB" id="596789at2"/>
<dbReference type="eggNOG" id="ENOG502Z80Y">
    <property type="taxonomic scope" value="Bacteria"/>
</dbReference>
<organism evidence="3 4">
    <name type="scientific">Halothermothrix orenii (strain H 168 / OCM 544 / DSM 9562)</name>
    <dbReference type="NCBI Taxonomy" id="373903"/>
    <lineage>
        <taxon>Bacteria</taxon>
        <taxon>Bacillati</taxon>
        <taxon>Bacillota</taxon>
        <taxon>Clostridia</taxon>
        <taxon>Halanaerobiales</taxon>
        <taxon>Halothermotrichaceae</taxon>
        <taxon>Halothermothrix</taxon>
    </lineage>
</organism>
<reference evidence="3 4" key="1">
    <citation type="journal article" date="2009" name="PLoS ONE">
        <title>Genome analysis of the anaerobic thermohalophilic bacterium Halothermothrix orenii.</title>
        <authorList>
            <person name="Mavromatis K."/>
            <person name="Ivanova N."/>
            <person name="Anderson I."/>
            <person name="Lykidis A."/>
            <person name="Hooper S.D."/>
            <person name="Sun H."/>
            <person name="Kunin V."/>
            <person name="Lapidus A."/>
            <person name="Hugenholtz P."/>
            <person name="Patel B."/>
            <person name="Kyrpides N.C."/>
        </authorList>
    </citation>
    <scope>NUCLEOTIDE SEQUENCE [LARGE SCALE GENOMIC DNA]</scope>
    <source>
        <strain evidence="4">H 168 / OCM 544 / DSM 9562</strain>
    </source>
</reference>
<protein>
    <recommendedName>
        <fullName evidence="5">DUF4438 domain-containing protein</fullName>
    </recommendedName>
</protein>
<evidence type="ECO:0000313" key="3">
    <source>
        <dbReference type="EMBL" id="ACL69593.1"/>
    </source>
</evidence>
<dbReference type="InterPro" id="IPR048399">
    <property type="entry name" value="DUF4438_C"/>
</dbReference>
<dbReference type="AlphaFoldDB" id="B8CWC4"/>
<dbReference type="InterPro" id="IPR044909">
    <property type="entry name" value="TM_1086_sf"/>
</dbReference>
<dbReference type="Pfam" id="PF20999">
    <property type="entry name" value="DUF4438_C"/>
    <property type="match status" value="1"/>
</dbReference>
<keyword evidence="4" id="KW-1185">Reference proteome</keyword>
<sequence>MVKYNKENLVQVAVKGEISPAVLGSGYKVKHDGEPFILPGVGGITYNVKIGDRVMSWAGDHVEPGVSIKINNKEPKGANNALNILSCIGNKAKVVSGDAKGAEGYVTGKHGGIEHVLVYFPDEVLHKLTIGDKIQIKAWGQGLTINDLPDIKVMNLSPELFEKMPLDIKEGRLQVPVVATIPPYLMGSGLGSYTASRGDYDLTTADIDVLKEYGLDKLRFGDIVALKDTDNRYGRCYRQGAISIGVVVHSNCLKAGHGPGITTIFTAVSDMIKPVIDTKANIANYLNIRSL</sequence>
<dbReference type="InterPro" id="IPR044910">
    <property type="entry name" value="TM_1086_SG_dom"/>
</dbReference>
<dbReference type="InterPro" id="IPR029433">
    <property type="entry name" value="DUF4438_N"/>
</dbReference>
<feature type="domain" description="DUF4438" evidence="1">
    <location>
        <begin position="27"/>
        <end position="162"/>
    </location>
</feature>
<evidence type="ECO:0000259" key="1">
    <source>
        <dbReference type="Pfam" id="PF14505"/>
    </source>
</evidence>
<dbReference type="Gene3D" id="2.40.10.170">
    <property type="match status" value="1"/>
</dbReference>
<gene>
    <name evidence="3" type="ordered locus">Hore_08360</name>
</gene>
<proteinExistence type="predicted"/>
<dbReference type="STRING" id="373903.Hore_08360"/>
<accession>B8CWC4</accession>
<evidence type="ECO:0000313" key="4">
    <source>
        <dbReference type="Proteomes" id="UP000000719"/>
    </source>
</evidence>
<dbReference type="Gene3D" id="4.10.1180.10">
    <property type="entry name" value="tm1086 domain"/>
    <property type="match status" value="1"/>
</dbReference>
<dbReference type="HOGENOM" id="CLU_075784_0_0_9"/>
<name>B8CWC4_HALOH</name>
<dbReference type="RefSeq" id="WP_012635781.1">
    <property type="nucleotide sequence ID" value="NC_011899.1"/>
</dbReference>
<dbReference type="KEGG" id="hor:Hore_08360"/>
<feature type="domain" description="DUF4438" evidence="2">
    <location>
        <begin position="163"/>
        <end position="286"/>
    </location>
</feature>
<evidence type="ECO:0008006" key="5">
    <source>
        <dbReference type="Google" id="ProtNLM"/>
    </source>
</evidence>
<dbReference type="Proteomes" id="UP000000719">
    <property type="component" value="Chromosome"/>
</dbReference>
<dbReference type="Pfam" id="PF14505">
    <property type="entry name" value="DUF4438"/>
    <property type="match status" value="1"/>
</dbReference>
<dbReference type="Gene3D" id="2.102.30.10">
    <property type="entry name" value="tm1086 (SG structure) domain"/>
    <property type="match status" value="1"/>
</dbReference>
<evidence type="ECO:0000259" key="2">
    <source>
        <dbReference type="Pfam" id="PF20999"/>
    </source>
</evidence>